<name>A0A9J7BXA4_9BACT</name>
<sequence length="256" mass="27919">MKWIVALIAFASAWAFPAHAQTTQQLSEGCVETVGQNKVNAFLAFDADLRAALTKGDAAAVSMLIEYPLRVNEAPGSGLLIEDPGALVRHFHEVFPERVIKAVMEHDLFCIHGGILYGNGEVQVHVMKSGFGVGTVNVESPETAKASQFAPVFVCRTEKHSVLVERGPRQSVRYRSWNSGHSVLGKPDLEIASGKGEVHGTWPCTYSEWTFKNGKATYTVSGLGCFPDSNQPPENARGQLSVKVEGQKDVVSRWCY</sequence>
<feature type="chain" id="PRO_5039904166" description="Secreted protein" evidence="1">
    <location>
        <begin position="21"/>
        <end position="256"/>
    </location>
</feature>
<evidence type="ECO:0000256" key="1">
    <source>
        <dbReference type="SAM" id="SignalP"/>
    </source>
</evidence>
<dbReference type="EMBL" id="CP093313">
    <property type="protein sequence ID" value="UWZ86506.1"/>
    <property type="molecule type" value="Genomic_DNA"/>
</dbReference>
<accession>A0A9J7BXA4</accession>
<protein>
    <recommendedName>
        <fullName evidence="4">Secreted protein</fullName>
    </recommendedName>
</protein>
<feature type="signal peptide" evidence="1">
    <location>
        <begin position="1"/>
        <end position="20"/>
    </location>
</feature>
<dbReference type="Proteomes" id="UP001059380">
    <property type="component" value="Chromosome"/>
</dbReference>
<evidence type="ECO:0000313" key="2">
    <source>
        <dbReference type="EMBL" id="UWZ86506.1"/>
    </source>
</evidence>
<keyword evidence="3" id="KW-1185">Reference proteome</keyword>
<organism evidence="2 3">
    <name type="scientific">Occallatibacter riparius</name>
    <dbReference type="NCBI Taxonomy" id="1002689"/>
    <lineage>
        <taxon>Bacteria</taxon>
        <taxon>Pseudomonadati</taxon>
        <taxon>Acidobacteriota</taxon>
        <taxon>Terriglobia</taxon>
        <taxon>Terriglobales</taxon>
        <taxon>Acidobacteriaceae</taxon>
        <taxon>Occallatibacter</taxon>
    </lineage>
</organism>
<dbReference type="RefSeq" id="WP_260796145.1">
    <property type="nucleotide sequence ID" value="NZ_CP093313.1"/>
</dbReference>
<dbReference type="AlphaFoldDB" id="A0A9J7BXA4"/>
<proteinExistence type="predicted"/>
<keyword evidence="1" id="KW-0732">Signal</keyword>
<evidence type="ECO:0008006" key="4">
    <source>
        <dbReference type="Google" id="ProtNLM"/>
    </source>
</evidence>
<reference evidence="2" key="1">
    <citation type="submission" date="2021-04" db="EMBL/GenBank/DDBJ databases">
        <title>Phylogenetic analysis of Acidobacteriaceae.</title>
        <authorList>
            <person name="Qiu L."/>
            <person name="Zhang Q."/>
        </authorList>
    </citation>
    <scope>NUCLEOTIDE SEQUENCE</scope>
    <source>
        <strain evidence="2">DSM 25168</strain>
    </source>
</reference>
<gene>
    <name evidence="2" type="ORF">MOP44_11300</name>
</gene>
<evidence type="ECO:0000313" key="3">
    <source>
        <dbReference type="Proteomes" id="UP001059380"/>
    </source>
</evidence>
<dbReference type="KEGG" id="orp:MOP44_11300"/>